<feature type="domain" description="Gfd2/YDR514C-like C-terminal" evidence="2">
    <location>
        <begin position="358"/>
        <end position="540"/>
    </location>
</feature>
<feature type="compositionally biased region" description="Pro residues" evidence="1">
    <location>
        <begin position="20"/>
        <end position="29"/>
    </location>
</feature>
<dbReference type="Proteomes" id="UP001583177">
    <property type="component" value="Unassembled WGS sequence"/>
</dbReference>
<sequence>MESQAIENLSRMFGDQNIWEPPPPSPEETPLPRGTSRHGSHLHGRPNSRKPKAVVHSDSSSDDEYSDLKTKNCANEDLPTLSDKHKGRGGKSVSFATNSRPSTFSDSEHDAIAFQDFGLSKGDKAPKGEAFIAWKFLVRYPEMYVGKGNNPRVVPYFEESTLFENQSWDFFYLFEPNEAIEDPILFVPTRQLSALLNKINKELETNLTIPGSGNEDKFYLRFGILDTPVPRYLGRTGDFASYTKLLNVTPQPEAEDDLTGLTQVQRDEFGEIVKKAKESWQGSGKGKGKGKKKAHKRFEDRKDWGHTTKRVQRYLGLREKAASTMDYRVFTGQEQVPPKDLTLDVDAPAPFEQEKHVVFVCFDVETYEKSPGLVTELGFAILDTQKLKGVPPGANGENWFNLIQGRHIRIKEYSYMKNTEYVEGCPNNFMFGESEFVPLTEVFEALDGIMSPKSDSGQLREVVIVGHDVKHDIQYLESFDYDVCGMENLLEVVDNQKLHQHRSKFSNGQSLCAILAGFDIPFRYLHNAGNDAVFTLQSFLCLAVVKRQESLSRALKKQSSSVAMDQKNDPSAEAGWSTGGEDFDGGYPSAKYHAATKKQFAHTQLEDQEEPAGITGQGWH</sequence>
<evidence type="ECO:0000256" key="1">
    <source>
        <dbReference type="SAM" id="MobiDB-lite"/>
    </source>
</evidence>
<evidence type="ECO:0000313" key="3">
    <source>
        <dbReference type="EMBL" id="KAL1871400.1"/>
    </source>
</evidence>
<evidence type="ECO:0000259" key="2">
    <source>
        <dbReference type="Pfam" id="PF21762"/>
    </source>
</evidence>
<dbReference type="PANTHER" id="PTHR28083:SF1">
    <property type="entry name" value="GOOD FOR FULL DBP5 ACTIVITY PROTEIN 2"/>
    <property type="match status" value="1"/>
</dbReference>
<feature type="region of interest" description="Disordered" evidence="1">
    <location>
        <begin position="1"/>
        <end position="107"/>
    </location>
</feature>
<reference evidence="3 4" key="1">
    <citation type="journal article" date="2024" name="IMA Fungus">
        <title>IMA Genome - F19 : A genome assembly and annotation guide to empower mycologists, including annotated draft genome sequences of Ceratocystis pirilliformis, Diaporthe australafricana, Fusarium ophioides, Paecilomyces lecythidis, and Sporothrix stenoceras.</title>
        <authorList>
            <person name="Aylward J."/>
            <person name="Wilson A.M."/>
            <person name="Visagie C.M."/>
            <person name="Spraker J."/>
            <person name="Barnes I."/>
            <person name="Buitendag C."/>
            <person name="Ceriani C."/>
            <person name="Del Mar Angel L."/>
            <person name="du Plessis D."/>
            <person name="Fuchs T."/>
            <person name="Gasser K."/>
            <person name="Kramer D."/>
            <person name="Li W."/>
            <person name="Munsamy K."/>
            <person name="Piso A."/>
            <person name="Price J.L."/>
            <person name="Sonnekus B."/>
            <person name="Thomas C."/>
            <person name="van der Nest A."/>
            <person name="van Dijk A."/>
            <person name="van Heerden A."/>
            <person name="van Vuuren N."/>
            <person name="Yilmaz N."/>
            <person name="Duong T.A."/>
            <person name="van der Merwe N.A."/>
            <person name="Wingfield M.J."/>
            <person name="Wingfield B.D."/>
        </authorList>
    </citation>
    <scope>NUCLEOTIDE SEQUENCE [LARGE SCALE GENOMIC DNA]</scope>
    <source>
        <strain evidence="3 4">CMW 18300</strain>
    </source>
</reference>
<gene>
    <name evidence="3" type="ORF">Daus18300_004767</name>
</gene>
<comment type="caution">
    <text evidence="3">The sequence shown here is derived from an EMBL/GenBank/DDBJ whole genome shotgun (WGS) entry which is preliminary data.</text>
</comment>
<name>A0ABR3X6E0_9PEZI</name>
<accession>A0ABR3X6E0</accession>
<protein>
    <recommendedName>
        <fullName evidence="2">Gfd2/YDR514C-like C-terminal domain-containing protein</fullName>
    </recommendedName>
</protein>
<feature type="compositionally biased region" description="Basic residues" evidence="1">
    <location>
        <begin position="35"/>
        <end position="53"/>
    </location>
</feature>
<organism evidence="3 4">
    <name type="scientific">Diaporthe australafricana</name>
    <dbReference type="NCBI Taxonomy" id="127596"/>
    <lineage>
        <taxon>Eukaryota</taxon>
        <taxon>Fungi</taxon>
        <taxon>Dikarya</taxon>
        <taxon>Ascomycota</taxon>
        <taxon>Pezizomycotina</taxon>
        <taxon>Sordariomycetes</taxon>
        <taxon>Sordariomycetidae</taxon>
        <taxon>Diaporthales</taxon>
        <taxon>Diaporthaceae</taxon>
        <taxon>Diaporthe</taxon>
    </lineage>
</organism>
<dbReference type="EMBL" id="JAWRVE010000033">
    <property type="protein sequence ID" value="KAL1871400.1"/>
    <property type="molecule type" value="Genomic_DNA"/>
</dbReference>
<feature type="compositionally biased region" description="Polar residues" evidence="1">
    <location>
        <begin position="94"/>
        <end position="105"/>
    </location>
</feature>
<evidence type="ECO:0000313" key="4">
    <source>
        <dbReference type="Proteomes" id="UP001583177"/>
    </source>
</evidence>
<dbReference type="InterPro" id="IPR040151">
    <property type="entry name" value="Gfd2/YDR514C-like"/>
</dbReference>
<proteinExistence type="predicted"/>
<dbReference type="PANTHER" id="PTHR28083">
    <property type="entry name" value="GOOD FOR FULL DBP5 ACTIVITY PROTEIN 2"/>
    <property type="match status" value="1"/>
</dbReference>
<keyword evidence="4" id="KW-1185">Reference proteome</keyword>
<dbReference type="InterPro" id="IPR048519">
    <property type="entry name" value="Gfd2/YDR514C-like_C"/>
</dbReference>
<dbReference type="Pfam" id="PF21762">
    <property type="entry name" value="DEDDh_C"/>
    <property type="match status" value="1"/>
</dbReference>
<dbReference type="SUPFAM" id="SSF53098">
    <property type="entry name" value="Ribonuclease H-like"/>
    <property type="match status" value="1"/>
</dbReference>
<dbReference type="InterPro" id="IPR036397">
    <property type="entry name" value="RNaseH_sf"/>
</dbReference>
<dbReference type="Gene3D" id="3.30.420.10">
    <property type="entry name" value="Ribonuclease H-like superfamily/Ribonuclease H"/>
    <property type="match status" value="1"/>
</dbReference>
<feature type="region of interest" description="Disordered" evidence="1">
    <location>
        <begin position="557"/>
        <end position="582"/>
    </location>
</feature>
<dbReference type="InterPro" id="IPR012337">
    <property type="entry name" value="RNaseH-like_sf"/>
</dbReference>